<comment type="caution">
    <text evidence="2">The sequence shown here is derived from an EMBL/GenBank/DDBJ whole genome shotgun (WGS) entry which is preliminary data.</text>
</comment>
<keyword evidence="3" id="KW-1185">Reference proteome</keyword>
<reference evidence="2 3" key="1">
    <citation type="submission" date="2019-09" db="EMBL/GenBank/DDBJ databases">
        <title>Goodfellowia gen. nov., a new genus of the Pseudonocardineae related to Actinoalloteichus, containing Goodfellowia coeruleoviolacea gen. nov., comb. nov. gen. nov., comb. nov.</title>
        <authorList>
            <person name="Labeda D."/>
        </authorList>
    </citation>
    <scope>NUCLEOTIDE SEQUENCE [LARGE SCALE GENOMIC DNA]</scope>
    <source>
        <strain evidence="2 3">AN110305</strain>
    </source>
</reference>
<dbReference type="Gene3D" id="1.10.3300.10">
    <property type="entry name" value="Jann2411-like domain"/>
    <property type="match status" value="1"/>
</dbReference>
<feature type="domain" description="Zinc finger CGNR" evidence="1">
    <location>
        <begin position="144"/>
        <end position="184"/>
    </location>
</feature>
<sequence>MVGIQPVGELLPLDLVNTRANGPDTEVDTLDALPTFHAWLAAQDGRLSQPDEHPTEADRDTVRAVRAHVEAAVEHARQGTRPAEGVLRALTEAQRAAPAYRELDWDGEHVAAAIRRDGDYGTRIAAELAEATAVLLASPAARKIRRCEGPGCRMLFLPAHPKRRWCSPTLCGNRVRVARHYQRQKAESPESP</sequence>
<dbReference type="InterPro" id="IPR023286">
    <property type="entry name" value="ABATE_dom_sf"/>
</dbReference>
<evidence type="ECO:0000313" key="3">
    <source>
        <dbReference type="Proteomes" id="UP000323454"/>
    </source>
</evidence>
<name>A0A5B2WYS1_9PSEU</name>
<dbReference type="Proteomes" id="UP000323454">
    <property type="component" value="Unassembled WGS sequence"/>
</dbReference>
<dbReference type="PANTHER" id="PTHR35525:SF3">
    <property type="entry name" value="BLL6575 PROTEIN"/>
    <property type="match status" value="1"/>
</dbReference>
<accession>A0A5B2WYS1</accession>
<gene>
    <name evidence="2" type="ORF">F0L68_26055</name>
</gene>
<evidence type="ECO:0000313" key="2">
    <source>
        <dbReference type="EMBL" id="KAA2256735.1"/>
    </source>
</evidence>
<dbReference type="PANTHER" id="PTHR35525">
    <property type="entry name" value="BLL6575 PROTEIN"/>
    <property type="match status" value="1"/>
</dbReference>
<proteinExistence type="predicted"/>
<protein>
    <recommendedName>
        <fullName evidence="1">Zinc finger CGNR domain-containing protein</fullName>
    </recommendedName>
</protein>
<dbReference type="InterPro" id="IPR021005">
    <property type="entry name" value="Znf_CGNR"/>
</dbReference>
<dbReference type="Pfam" id="PF07336">
    <property type="entry name" value="ABATE"/>
    <property type="match status" value="1"/>
</dbReference>
<dbReference type="InterPro" id="IPR010852">
    <property type="entry name" value="ABATE"/>
</dbReference>
<reference evidence="2 3" key="2">
    <citation type="submission" date="2019-09" db="EMBL/GenBank/DDBJ databases">
        <authorList>
            <person name="Jin C."/>
        </authorList>
    </citation>
    <scope>NUCLEOTIDE SEQUENCE [LARGE SCALE GENOMIC DNA]</scope>
    <source>
        <strain evidence="2 3">AN110305</strain>
    </source>
</reference>
<dbReference type="Pfam" id="PF11706">
    <property type="entry name" value="zf-CGNR"/>
    <property type="match status" value="1"/>
</dbReference>
<dbReference type="SUPFAM" id="SSF160904">
    <property type="entry name" value="Jann2411-like"/>
    <property type="match status" value="1"/>
</dbReference>
<dbReference type="EMBL" id="VUOB01000050">
    <property type="protein sequence ID" value="KAA2256735.1"/>
    <property type="molecule type" value="Genomic_DNA"/>
</dbReference>
<evidence type="ECO:0000259" key="1">
    <source>
        <dbReference type="Pfam" id="PF11706"/>
    </source>
</evidence>
<organism evidence="2 3">
    <name type="scientific">Solihabitans fulvus</name>
    <dbReference type="NCBI Taxonomy" id="1892852"/>
    <lineage>
        <taxon>Bacteria</taxon>
        <taxon>Bacillati</taxon>
        <taxon>Actinomycetota</taxon>
        <taxon>Actinomycetes</taxon>
        <taxon>Pseudonocardiales</taxon>
        <taxon>Pseudonocardiaceae</taxon>
        <taxon>Solihabitans</taxon>
    </lineage>
</organism>
<dbReference type="OrthoDB" id="3211108at2"/>
<dbReference type="AlphaFoldDB" id="A0A5B2WYS1"/>